<dbReference type="Proteomes" id="UP000304953">
    <property type="component" value="Unassembled WGS sequence"/>
</dbReference>
<sequence length="66" mass="7759">MLYPYHEYNKVINIGTMLGFIKDKEGAAAVSNRIFEMQLYSYFMHKAAASAPGKKFKRKEIQYQYE</sequence>
<name>A0AC61RV71_9FIRM</name>
<keyword evidence="2" id="KW-1185">Reference proteome</keyword>
<evidence type="ECO:0000313" key="2">
    <source>
        <dbReference type="Proteomes" id="UP000304953"/>
    </source>
</evidence>
<accession>A0AC61RV71</accession>
<organism evidence="1 2">
    <name type="scientific">Petralouisia muris</name>
    <dbReference type="NCBI Taxonomy" id="3032872"/>
    <lineage>
        <taxon>Bacteria</taxon>
        <taxon>Bacillati</taxon>
        <taxon>Bacillota</taxon>
        <taxon>Clostridia</taxon>
        <taxon>Lachnospirales</taxon>
        <taxon>Lachnospiraceae</taxon>
        <taxon>Petralouisia</taxon>
    </lineage>
</organism>
<protein>
    <submittedName>
        <fullName evidence="1">Uncharacterized protein</fullName>
    </submittedName>
</protein>
<proteinExistence type="predicted"/>
<evidence type="ECO:0000313" key="1">
    <source>
        <dbReference type="EMBL" id="TGY95842.1"/>
    </source>
</evidence>
<reference evidence="1" key="1">
    <citation type="submission" date="2019-04" db="EMBL/GenBank/DDBJ databases">
        <title>Microbes associate with the intestines of laboratory mice.</title>
        <authorList>
            <person name="Navarre W."/>
            <person name="Wong E."/>
            <person name="Huang K."/>
            <person name="Tropini C."/>
            <person name="Ng K."/>
            <person name="Yu B."/>
        </authorList>
    </citation>
    <scope>NUCLEOTIDE SEQUENCE</scope>
    <source>
        <strain evidence="1">NM01_1-7b</strain>
    </source>
</reference>
<dbReference type="EMBL" id="SRYA01000023">
    <property type="protein sequence ID" value="TGY95842.1"/>
    <property type="molecule type" value="Genomic_DNA"/>
</dbReference>
<gene>
    <name evidence="1" type="ORF">E5329_12720</name>
</gene>
<comment type="caution">
    <text evidence="1">The sequence shown here is derived from an EMBL/GenBank/DDBJ whole genome shotgun (WGS) entry which is preliminary data.</text>
</comment>